<comment type="caution">
    <text evidence="2">The sequence shown here is derived from an EMBL/GenBank/DDBJ whole genome shotgun (WGS) entry which is preliminary data.</text>
</comment>
<dbReference type="RefSeq" id="WP_105015846.1">
    <property type="nucleotide sequence ID" value="NZ_MSCN01000001.1"/>
</dbReference>
<feature type="transmembrane region" description="Helical" evidence="1">
    <location>
        <begin position="53"/>
        <end position="75"/>
    </location>
</feature>
<dbReference type="Proteomes" id="UP000238882">
    <property type="component" value="Unassembled WGS sequence"/>
</dbReference>
<dbReference type="EMBL" id="MSCN01000001">
    <property type="protein sequence ID" value="PQJ79247.1"/>
    <property type="molecule type" value="Genomic_DNA"/>
</dbReference>
<accession>A0A2S7WNR2</accession>
<gene>
    <name evidence="2" type="ORF">BTO18_08710</name>
</gene>
<feature type="transmembrane region" description="Helical" evidence="1">
    <location>
        <begin position="21"/>
        <end position="41"/>
    </location>
</feature>
<keyword evidence="1" id="KW-1133">Transmembrane helix</keyword>
<feature type="transmembrane region" description="Helical" evidence="1">
    <location>
        <begin position="146"/>
        <end position="167"/>
    </location>
</feature>
<feature type="transmembrane region" description="Helical" evidence="1">
    <location>
        <begin position="96"/>
        <end position="113"/>
    </location>
</feature>
<evidence type="ECO:0008006" key="4">
    <source>
        <dbReference type="Google" id="ProtNLM"/>
    </source>
</evidence>
<dbReference type="AlphaFoldDB" id="A0A2S7WNR2"/>
<evidence type="ECO:0000256" key="1">
    <source>
        <dbReference type="SAM" id="Phobius"/>
    </source>
</evidence>
<organism evidence="2 3">
    <name type="scientific">Polaribacter porphyrae</name>
    <dbReference type="NCBI Taxonomy" id="1137780"/>
    <lineage>
        <taxon>Bacteria</taxon>
        <taxon>Pseudomonadati</taxon>
        <taxon>Bacteroidota</taxon>
        <taxon>Flavobacteriia</taxon>
        <taxon>Flavobacteriales</taxon>
        <taxon>Flavobacteriaceae</taxon>
    </lineage>
</organism>
<name>A0A2S7WNR2_9FLAO</name>
<evidence type="ECO:0000313" key="3">
    <source>
        <dbReference type="Proteomes" id="UP000238882"/>
    </source>
</evidence>
<reference evidence="2 3" key="1">
    <citation type="submission" date="2016-12" db="EMBL/GenBank/DDBJ databases">
        <title>Trade-off between light-utilization and light-protection in marine flavobacteria.</title>
        <authorList>
            <person name="Kumagai Y."/>
            <person name="Yoshizawa S."/>
            <person name="Kogure K."/>
            <person name="Iwasaki W."/>
        </authorList>
    </citation>
    <scope>NUCLEOTIDE SEQUENCE [LARGE SCALE GENOMIC DNA]</scope>
    <source>
        <strain evidence="2 3">NBRC 108759</strain>
    </source>
</reference>
<keyword evidence="3" id="KW-1185">Reference proteome</keyword>
<protein>
    <recommendedName>
        <fullName evidence="4">Tripartite tricarboxylate transporter TctB family protein</fullName>
    </recommendedName>
</protein>
<keyword evidence="1" id="KW-0472">Membrane</keyword>
<sequence>MHKHDNLEVNFSLKGNASIQIGIYFLLAAYLIKTFLEGFLIDDNAAGMLSAEIIEILIIVITFFTFLLSGLALYFKGKRNAKKLDYKLFNSKTKKNFWLLILSFIGIFLLLILLMNLGFIDFITPTFLLLYGLLIFLNKNKKRRGLLILSGITVLLGVLCIFIPSYWHSSLFILGLAHITYGFVVR</sequence>
<dbReference type="OrthoDB" id="1201989at2"/>
<evidence type="ECO:0000313" key="2">
    <source>
        <dbReference type="EMBL" id="PQJ79247.1"/>
    </source>
</evidence>
<proteinExistence type="predicted"/>
<keyword evidence="1" id="KW-0812">Transmembrane</keyword>
<feature type="transmembrane region" description="Helical" evidence="1">
    <location>
        <begin position="119"/>
        <end position="137"/>
    </location>
</feature>